<keyword evidence="1" id="KW-0472">Membrane</keyword>
<reference evidence="3" key="1">
    <citation type="journal article" date="2013" name="Genome Announc.">
        <title>Draft Genome Sequence of the Dimorphic Prosthecate Bacterium Brevundimonas abyssalis TAR-001T.</title>
        <authorList>
            <person name="Tsubouchi T."/>
            <person name="Nishi S."/>
            <person name="Usui K."/>
            <person name="Shimane Y."/>
            <person name="Takaki Y."/>
            <person name="Maruyama T."/>
            <person name="Hatada Y."/>
        </authorList>
    </citation>
    <scope>NUCLEOTIDE SEQUENCE [LARGE SCALE GENOMIC DNA]</scope>
    <source>
        <strain evidence="3">TAR-001</strain>
    </source>
</reference>
<gene>
    <name evidence="2" type="ORF">MBEBAB_0700</name>
</gene>
<comment type="caution">
    <text evidence="2">The sequence shown here is derived from an EMBL/GenBank/DDBJ whole genome shotgun (WGS) entry which is preliminary data.</text>
</comment>
<organism evidence="2 3">
    <name type="scientific">Brevundimonas abyssalis TAR-001</name>
    <dbReference type="NCBI Taxonomy" id="1391729"/>
    <lineage>
        <taxon>Bacteria</taxon>
        <taxon>Pseudomonadati</taxon>
        <taxon>Pseudomonadota</taxon>
        <taxon>Alphaproteobacteria</taxon>
        <taxon>Caulobacterales</taxon>
        <taxon>Caulobacteraceae</taxon>
        <taxon>Brevundimonas</taxon>
    </lineage>
</organism>
<keyword evidence="1" id="KW-0812">Transmembrane</keyword>
<dbReference type="Proteomes" id="UP000016569">
    <property type="component" value="Unassembled WGS sequence"/>
</dbReference>
<evidence type="ECO:0000313" key="3">
    <source>
        <dbReference type="Proteomes" id="UP000016569"/>
    </source>
</evidence>
<dbReference type="EMBL" id="BATC01000007">
    <property type="protein sequence ID" value="GAD58450.1"/>
    <property type="molecule type" value="Genomic_DNA"/>
</dbReference>
<evidence type="ECO:0000313" key="2">
    <source>
        <dbReference type="EMBL" id="GAD58450.1"/>
    </source>
</evidence>
<dbReference type="AlphaFoldDB" id="A0A8E0KKE6"/>
<dbReference type="RefSeq" id="WP_021696546.1">
    <property type="nucleotide sequence ID" value="NZ_BATC01000007.1"/>
</dbReference>
<name>A0A8E0KKE6_9CAUL</name>
<proteinExistence type="predicted"/>
<keyword evidence="1" id="KW-1133">Transmembrane helix</keyword>
<keyword evidence="3" id="KW-1185">Reference proteome</keyword>
<accession>A0A8E0KKE6</accession>
<feature type="transmembrane region" description="Helical" evidence="1">
    <location>
        <begin position="75"/>
        <end position="96"/>
    </location>
</feature>
<protein>
    <submittedName>
        <fullName evidence="2">Uncharacterized protein</fullName>
    </submittedName>
</protein>
<evidence type="ECO:0000256" key="1">
    <source>
        <dbReference type="SAM" id="Phobius"/>
    </source>
</evidence>
<sequence length="101" mass="10478">MAELTPEQKLAALFADQAPPARDPVFSAEVMQRVARRRAWARVGAAAPWAGVAGLLAWALQPVLGPSVADLADSLVLPAAILGGTAILLAVSLMGARRLAR</sequence>
<feature type="transmembrane region" description="Helical" evidence="1">
    <location>
        <begin position="39"/>
        <end position="60"/>
    </location>
</feature>